<dbReference type="PANTHER" id="PTHR30373">
    <property type="entry name" value="UPF0603 PROTEIN YGCG"/>
    <property type="match status" value="1"/>
</dbReference>
<dbReference type="Pfam" id="PF04536">
    <property type="entry name" value="TPM_phosphatase"/>
    <property type="match status" value="1"/>
</dbReference>
<feature type="domain" description="TPM" evidence="4">
    <location>
        <begin position="29"/>
        <end position="156"/>
    </location>
</feature>
<evidence type="ECO:0000256" key="2">
    <source>
        <dbReference type="SAM" id="Phobius"/>
    </source>
</evidence>
<feature type="signal peptide" evidence="3">
    <location>
        <begin position="1"/>
        <end position="19"/>
    </location>
</feature>
<evidence type="ECO:0000256" key="1">
    <source>
        <dbReference type="SAM" id="MobiDB-lite"/>
    </source>
</evidence>
<keyword evidence="3" id="KW-0732">Signal</keyword>
<feature type="region of interest" description="Disordered" evidence="1">
    <location>
        <begin position="232"/>
        <end position="266"/>
    </location>
</feature>
<accession>A0A7W9ECN1</accession>
<keyword evidence="2" id="KW-0812">Transmembrane</keyword>
<dbReference type="EMBL" id="JACIJC010000001">
    <property type="protein sequence ID" value="MBB5684453.1"/>
    <property type="molecule type" value="Genomic_DNA"/>
</dbReference>
<proteinExistence type="predicted"/>
<dbReference type="InterPro" id="IPR007621">
    <property type="entry name" value="TPM_dom"/>
</dbReference>
<evidence type="ECO:0000256" key="3">
    <source>
        <dbReference type="SAM" id="SignalP"/>
    </source>
</evidence>
<sequence length="266" mass="27999">MNRLLAVFLLLIAAWPAHAQTFPALTGRVVDQANVIPDDREAALVAKLQAFEQQTGRQFVVATIADMEGRTLEDYGYRLGRAWGIGSKEEKNGVILFLAPNNPPGQRGPRIEVGYGLEPILTDALSRIIISRQMMPRLRDGDIAGAIDAGADAVMQQISLPPEEAAKRQQQLLAAEKEKSSGGSPLILIFWLVVILFIAGQMFFARRGNRKYRGGSAPVVIWGGGSDWGSSGGGWGGGGSSWGGSDGGGFSGGGGSFGGGGASGDW</sequence>
<protein>
    <recommendedName>
        <fullName evidence="4">TPM domain-containing protein</fullName>
    </recommendedName>
</protein>
<dbReference type="PANTHER" id="PTHR30373:SF2">
    <property type="entry name" value="UPF0603 PROTEIN YGCG"/>
    <property type="match status" value="1"/>
</dbReference>
<evidence type="ECO:0000259" key="4">
    <source>
        <dbReference type="Pfam" id="PF04536"/>
    </source>
</evidence>
<evidence type="ECO:0000313" key="6">
    <source>
        <dbReference type="Proteomes" id="UP000549617"/>
    </source>
</evidence>
<dbReference type="Proteomes" id="UP000549617">
    <property type="component" value="Unassembled WGS sequence"/>
</dbReference>
<keyword evidence="2" id="KW-0472">Membrane</keyword>
<feature type="transmembrane region" description="Helical" evidence="2">
    <location>
        <begin position="186"/>
        <end position="205"/>
    </location>
</feature>
<dbReference type="Gene3D" id="3.10.310.50">
    <property type="match status" value="1"/>
</dbReference>
<keyword evidence="2" id="KW-1133">Transmembrane helix</keyword>
<gene>
    <name evidence="5" type="ORF">FHS49_000444</name>
</gene>
<dbReference type="RefSeq" id="WP_184014779.1">
    <property type="nucleotide sequence ID" value="NZ_JACIJC010000001.1"/>
</dbReference>
<feature type="chain" id="PRO_5031030536" description="TPM domain-containing protein" evidence="3">
    <location>
        <begin position="20"/>
        <end position="266"/>
    </location>
</feature>
<comment type="caution">
    <text evidence="5">The sequence shown here is derived from an EMBL/GenBank/DDBJ whole genome shotgun (WGS) entry which is preliminary data.</text>
</comment>
<organism evidence="5 6">
    <name type="scientific">Sphingobium boeckii</name>
    <dbReference type="NCBI Taxonomy" id="1082345"/>
    <lineage>
        <taxon>Bacteria</taxon>
        <taxon>Pseudomonadati</taxon>
        <taxon>Pseudomonadota</taxon>
        <taxon>Alphaproteobacteria</taxon>
        <taxon>Sphingomonadales</taxon>
        <taxon>Sphingomonadaceae</taxon>
        <taxon>Sphingobium</taxon>
    </lineage>
</organism>
<evidence type="ECO:0000313" key="5">
    <source>
        <dbReference type="EMBL" id="MBB5684453.1"/>
    </source>
</evidence>
<keyword evidence="6" id="KW-1185">Reference proteome</keyword>
<reference evidence="5 6" key="1">
    <citation type="submission" date="2020-08" db="EMBL/GenBank/DDBJ databases">
        <title>Genomic Encyclopedia of Type Strains, Phase IV (KMG-IV): sequencing the most valuable type-strain genomes for metagenomic binning, comparative biology and taxonomic classification.</title>
        <authorList>
            <person name="Goeker M."/>
        </authorList>
    </citation>
    <scope>NUCLEOTIDE SEQUENCE [LARGE SCALE GENOMIC DNA]</scope>
    <source>
        <strain evidence="5 6">DSM 25079</strain>
    </source>
</reference>
<name>A0A7W9ECN1_9SPHN</name>
<dbReference type="AlphaFoldDB" id="A0A7W9ECN1"/>